<dbReference type="AlphaFoldDB" id="A0A1T3NN27"/>
<dbReference type="InterPro" id="IPR029016">
    <property type="entry name" value="GAF-like_dom_sf"/>
</dbReference>
<feature type="region of interest" description="Disordered" evidence="1">
    <location>
        <begin position="1"/>
        <end position="21"/>
    </location>
</feature>
<dbReference type="OrthoDB" id="3928741at2"/>
<dbReference type="EMBL" id="MWQN01000003">
    <property type="protein sequence ID" value="OPC78219.1"/>
    <property type="molecule type" value="Genomic_DNA"/>
</dbReference>
<dbReference type="InterPro" id="IPR003018">
    <property type="entry name" value="GAF"/>
</dbReference>
<reference evidence="3 4" key="1">
    <citation type="submission" date="2017-03" db="EMBL/GenBank/DDBJ databases">
        <title>Draft genome sequence of Streptomyces scabrisporus NF3, endophyte isolated from Amphipterygium adstringens.</title>
        <authorList>
            <person name="Vazquez M."/>
            <person name="Ceapa C.D."/>
            <person name="Rodriguez Luna D."/>
            <person name="Sanchez Esquivel S."/>
        </authorList>
    </citation>
    <scope>NUCLEOTIDE SEQUENCE [LARGE SCALE GENOMIC DNA]</scope>
    <source>
        <strain evidence="3 4">NF3</strain>
    </source>
</reference>
<name>A0A1T3NN27_9ACTN</name>
<dbReference type="RefSeq" id="WP_078981315.1">
    <property type="nucleotide sequence ID" value="NZ_MWQN01000003.1"/>
</dbReference>
<accession>A0A1T3NN27</accession>
<sequence length="450" mass="48694">MAHRSDARERALSGGTASGVRGPIRASWSRARRHGLAPDAYLPPVRLDDDELARHREEHALTGIWPLLRRSLGGLTEDPGRLLFLSDARGHLLWVQGDHTSLRSAERVHLLPGALWSEDAAGTSGVGSALATGRPFQVFGAEHFLSAATAYTCTATPIHDPISGDLLGILDFTCPERHWQPLAIPLLDTARRLAQSELETVRLREEMRVRTRYVERIARRLGTRSAIVDAGGRVVRADPPGWLPNRIPMPVGEGPMLLPGGQLVLVERLASGGLFLLIAEDGASGPVTAAPMRLEALGLRRARLHVAGATHELTRRHAEIVTTLLSEPGGMTAKAITEAVYGPTGRPATARAELARLRAILGHRLASDPYRLTGDCEADFLDLDHALSNRDTTADTLLDRYRGPLLPGSTAPRVLELRAALHQRLRNRVVETADPDTAMRWAGTAAGRGG</sequence>
<organism evidence="3 4">
    <name type="scientific">Embleya scabrispora</name>
    <dbReference type="NCBI Taxonomy" id="159449"/>
    <lineage>
        <taxon>Bacteria</taxon>
        <taxon>Bacillati</taxon>
        <taxon>Actinomycetota</taxon>
        <taxon>Actinomycetes</taxon>
        <taxon>Kitasatosporales</taxon>
        <taxon>Streptomycetaceae</taxon>
        <taxon>Embleya</taxon>
    </lineage>
</organism>
<dbReference type="Gene3D" id="3.30.450.40">
    <property type="match status" value="1"/>
</dbReference>
<evidence type="ECO:0000313" key="3">
    <source>
        <dbReference type="EMBL" id="OPC78219.1"/>
    </source>
</evidence>
<comment type="caution">
    <text evidence="3">The sequence shown here is derived from an EMBL/GenBank/DDBJ whole genome shotgun (WGS) entry which is preliminary data.</text>
</comment>
<protein>
    <recommendedName>
        <fullName evidence="2">GAF domain-containing protein</fullName>
    </recommendedName>
</protein>
<keyword evidence="4" id="KW-1185">Reference proteome</keyword>
<evidence type="ECO:0000256" key="1">
    <source>
        <dbReference type="SAM" id="MobiDB-lite"/>
    </source>
</evidence>
<gene>
    <name evidence="3" type="ORF">B4N89_39240</name>
</gene>
<dbReference type="STRING" id="159449.B4N89_39240"/>
<dbReference type="Pfam" id="PF01590">
    <property type="entry name" value="GAF"/>
    <property type="match status" value="1"/>
</dbReference>
<feature type="domain" description="GAF" evidence="2">
    <location>
        <begin position="82"/>
        <end position="189"/>
    </location>
</feature>
<dbReference type="Proteomes" id="UP000190037">
    <property type="component" value="Unassembled WGS sequence"/>
</dbReference>
<evidence type="ECO:0000259" key="2">
    <source>
        <dbReference type="Pfam" id="PF01590"/>
    </source>
</evidence>
<feature type="compositionally biased region" description="Basic and acidic residues" evidence="1">
    <location>
        <begin position="1"/>
        <end position="11"/>
    </location>
</feature>
<proteinExistence type="predicted"/>
<evidence type="ECO:0000313" key="4">
    <source>
        <dbReference type="Proteomes" id="UP000190037"/>
    </source>
</evidence>